<protein>
    <submittedName>
        <fullName evidence="1">Uncharacterized protein</fullName>
    </submittedName>
</protein>
<name>A0A1Y0IFC7_9GAMM</name>
<accession>A0A1Y0IFC7</accession>
<gene>
    <name evidence="1" type="ORF">OLMES_4510</name>
</gene>
<dbReference type="KEGG" id="ome:OLMES_4510"/>
<dbReference type="EMBL" id="CP021425">
    <property type="protein sequence ID" value="ARU58506.1"/>
    <property type="molecule type" value="Genomic_DNA"/>
</dbReference>
<organism evidence="1 2">
    <name type="scientific">Oleiphilus messinensis</name>
    <dbReference type="NCBI Taxonomy" id="141451"/>
    <lineage>
        <taxon>Bacteria</taxon>
        <taxon>Pseudomonadati</taxon>
        <taxon>Pseudomonadota</taxon>
        <taxon>Gammaproteobacteria</taxon>
        <taxon>Oceanospirillales</taxon>
        <taxon>Oleiphilaceae</taxon>
        <taxon>Oleiphilus</taxon>
    </lineage>
</organism>
<evidence type="ECO:0000313" key="2">
    <source>
        <dbReference type="Proteomes" id="UP000196027"/>
    </source>
</evidence>
<dbReference type="Proteomes" id="UP000196027">
    <property type="component" value="Chromosome"/>
</dbReference>
<sequence length="67" mass="7675">MKTVNRVILSQAIRSDAPTVKGNDAQERTTQSADSLARKLVNASRTVRFYWWQFYFSGFSVARLGYL</sequence>
<reference evidence="1 2" key="1">
    <citation type="submission" date="2017-05" db="EMBL/GenBank/DDBJ databases">
        <title>Genomic insights into alkan degradation activity of Oleiphilus messinensis.</title>
        <authorList>
            <person name="Kozyavkin S.A."/>
            <person name="Slesarev A.I."/>
            <person name="Golyshin P.N."/>
            <person name="Korzhenkov A."/>
            <person name="Golyshina O.N."/>
            <person name="Toshchakov S.V."/>
        </authorList>
    </citation>
    <scope>NUCLEOTIDE SEQUENCE [LARGE SCALE GENOMIC DNA]</scope>
    <source>
        <strain evidence="1 2">ME102</strain>
    </source>
</reference>
<keyword evidence="2" id="KW-1185">Reference proteome</keyword>
<evidence type="ECO:0000313" key="1">
    <source>
        <dbReference type="EMBL" id="ARU58506.1"/>
    </source>
</evidence>
<dbReference type="AlphaFoldDB" id="A0A1Y0IFC7"/>
<dbReference type="RefSeq" id="WP_087463274.1">
    <property type="nucleotide sequence ID" value="NZ_CP021425.1"/>
</dbReference>
<proteinExistence type="predicted"/>